<proteinExistence type="predicted"/>
<sequence>MRALDIKGWLVVNGKYFNMVLLLLAFFLTNAMSYFLGENNKDTSITHAITHTKIITITNLTDTLGYVSDGESHENMEVLEHYDIKDLRYYIVKLNGVKTLALHAM</sequence>
<reference evidence="1 2" key="1">
    <citation type="submission" date="2023-03" db="EMBL/GenBank/DDBJ databases">
        <title>Draft genome sequence of Thalassotalea insulae KCTC 62186T.</title>
        <authorList>
            <person name="Sawabe T."/>
        </authorList>
    </citation>
    <scope>NUCLEOTIDE SEQUENCE [LARGE SCALE GENOMIC DNA]</scope>
    <source>
        <strain evidence="1 2">KCTC 62186</strain>
    </source>
</reference>
<protein>
    <submittedName>
        <fullName evidence="1">Uncharacterized protein</fullName>
    </submittedName>
</protein>
<dbReference type="EMBL" id="BSST01000001">
    <property type="protein sequence ID" value="GLX78121.1"/>
    <property type="molecule type" value="Genomic_DNA"/>
</dbReference>
<gene>
    <name evidence="1" type="ORF">tinsulaeT_14610</name>
</gene>
<evidence type="ECO:0000313" key="2">
    <source>
        <dbReference type="Proteomes" id="UP001157186"/>
    </source>
</evidence>
<organism evidence="1 2">
    <name type="scientific">Thalassotalea insulae</name>
    <dbReference type="NCBI Taxonomy" id="2056778"/>
    <lineage>
        <taxon>Bacteria</taxon>
        <taxon>Pseudomonadati</taxon>
        <taxon>Pseudomonadota</taxon>
        <taxon>Gammaproteobacteria</taxon>
        <taxon>Alteromonadales</taxon>
        <taxon>Colwelliaceae</taxon>
        <taxon>Thalassotalea</taxon>
    </lineage>
</organism>
<comment type="caution">
    <text evidence="1">The sequence shown here is derived from an EMBL/GenBank/DDBJ whole genome shotgun (WGS) entry which is preliminary data.</text>
</comment>
<accession>A0ABQ6GTW5</accession>
<keyword evidence="2" id="KW-1185">Reference proteome</keyword>
<name>A0ABQ6GTW5_9GAMM</name>
<dbReference type="Proteomes" id="UP001157186">
    <property type="component" value="Unassembled WGS sequence"/>
</dbReference>
<evidence type="ECO:0000313" key="1">
    <source>
        <dbReference type="EMBL" id="GLX78121.1"/>
    </source>
</evidence>